<keyword evidence="3" id="KW-1185">Reference proteome</keyword>
<dbReference type="AlphaFoldDB" id="A0A2P5F6Y8"/>
<proteinExistence type="predicted"/>
<name>A0A2P5F6Y8_TREOI</name>
<dbReference type="EMBL" id="JXTC01000057">
    <property type="protein sequence ID" value="PON93560.1"/>
    <property type="molecule type" value="Genomic_DNA"/>
</dbReference>
<evidence type="ECO:0000256" key="1">
    <source>
        <dbReference type="SAM" id="MobiDB-lite"/>
    </source>
</evidence>
<feature type="region of interest" description="Disordered" evidence="1">
    <location>
        <begin position="1"/>
        <end position="24"/>
    </location>
</feature>
<reference evidence="3" key="1">
    <citation type="submission" date="2016-06" db="EMBL/GenBank/DDBJ databases">
        <title>Parallel loss of symbiosis genes in relatives of nitrogen-fixing non-legume Parasponia.</title>
        <authorList>
            <person name="Van Velzen R."/>
            <person name="Holmer R."/>
            <person name="Bu F."/>
            <person name="Rutten L."/>
            <person name="Van Zeijl A."/>
            <person name="Liu W."/>
            <person name="Santuari L."/>
            <person name="Cao Q."/>
            <person name="Sharma T."/>
            <person name="Shen D."/>
            <person name="Roswanjaya Y."/>
            <person name="Wardhani T."/>
            <person name="Kalhor M.S."/>
            <person name="Jansen J."/>
            <person name="Van den Hoogen J."/>
            <person name="Gungor B."/>
            <person name="Hartog M."/>
            <person name="Hontelez J."/>
            <person name="Verver J."/>
            <person name="Yang W.-C."/>
            <person name="Schijlen E."/>
            <person name="Repin R."/>
            <person name="Schilthuizen M."/>
            <person name="Schranz E."/>
            <person name="Heidstra R."/>
            <person name="Miyata K."/>
            <person name="Fedorova E."/>
            <person name="Kohlen W."/>
            <person name="Bisseling T."/>
            <person name="Smit S."/>
            <person name="Geurts R."/>
        </authorList>
    </citation>
    <scope>NUCLEOTIDE SEQUENCE [LARGE SCALE GENOMIC DNA]</scope>
    <source>
        <strain evidence="3">cv. RG33-2</strain>
    </source>
</reference>
<gene>
    <name evidence="2" type="ORF">TorRG33x02_105440</name>
</gene>
<comment type="caution">
    <text evidence="2">The sequence shown here is derived from an EMBL/GenBank/DDBJ whole genome shotgun (WGS) entry which is preliminary data.</text>
</comment>
<dbReference type="Proteomes" id="UP000237000">
    <property type="component" value="Unassembled WGS sequence"/>
</dbReference>
<evidence type="ECO:0000313" key="3">
    <source>
        <dbReference type="Proteomes" id="UP000237000"/>
    </source>
</evidence>
<feature type="non-terminal residue" evidence="2">
    <location>
        <position position="71"/>
    </location>
</feature>
<sequence length="71" mass="7847">ARFGPGLARISPPTSPSGPTGRAQFLKSRSGPFSFLSPFWAGRAGLVHLFCHLYLYGVKQGQAIDPWFHFR</sequence>
<accession>A0A2P5F6Y8</accession>
<evidence type="ECO:0000313" key="2">
    <source>
        <dbReference type="EMBL" id="PON93560.1"/>
    </source>
</evidence>
<organism evidence="2 3">
    <name type="scientific">Trema orientale</name>
    <name type="common">Charcoal tree</name>
    <name type="synonym">Celtis orientalis</name>
    <dbReference type="NCBI Taxonomy" id="63057"/>
    <lineage>
        <taxon>Eukaryota</taxon>
        <taxon>Viridiplantae</taxon>
        <taxon>Streptophyta</taxon>
        <taxon>Embryophyta</taxon>
        <taxon>Tracheophyta</taxon>
        <taxon>Spermatophyta</taxon>
        <taxon>Magnoliopsida</taxon>
        <taxon>eudicotyledons</taxon>
        <taxon>Gunneridae</taxon>
        <taxon>Pentapetalae</taxon>
        <taxon>rosids</taxon>
        <taxon>fabids</taxon>
        <taxon>Rosales</taxon>
        <taxon>Cannabaceae</taxon>
        <taxon>Trema</taxon>
    </lineage>
</organism>
<dbReference type="InParanoid" id="A0A2P5F6Y8"/>
<protein>
    <submittedName>
        <fullName evidence="2">Uncharacterized protein</fullName>
    </submittedName>
</protein>
<feature type="non-terminal residue" evidence="2">
    <location>
        <position position="1"/>
    </location>
</feature>